<name>A0ABT9RM69_9ACTN</name>
<dbReference type="RefSeq" id="WP_306876288.1">
    <property type="nucleotide sequence ID" value="NZ_JAUSRB010000004.1"/>
</dbReference>
<protein>
    <submittedName>
        <fullName evidence="1">Uncharacterized protein</fullName>
    </submittedName>
</protein>
<dbReference type="EMBL" id="JAUSRB010000004">
    <property type="protein sequence ID" value="MDP9870391.1"/>
    <property type="molecule type" value="Genomic_DNA"/>
</dbReference>
<keyword evidence="2" id="KW-1185">Reference proteome</keyword>
<accession>A0ABT9RM69</accession>
<evidence type="ECO:0000313" key="2">
    <source>
        <dbReference type="Proteomes" id="UP001230426"/>
    </source>
</evidence>
<sequence>MAEKQWSVQVDWGNVPSEREIDTMLDYLNEHRPDTLPALGILENGLMSARLMIATHEGWDAEAALSSARRALQRAQGVRDLSIRRVEVMPWAEFLEREEAFADGAMIST</sequence>
<dbReference type="Proteomes" id="UP001230426">
    <property type="component" value="Unassembled WGS sequence"/>
</dbReference>
<gene>
    <name evidence="1" type="ORF">J2S55_009729</name>
</gene>
<comment type="caution">
    <text evidence="1">The sequence shown here is derived from an EMBL/GenBank/DDBJ whole genome shotgun (WGS) entry which is preliminary data.</text>
</comment>
<organism evidence="1 2">
    <name type="scientific">Streptosporangium brasiliense</name>
    <dbReference type="NCBI Taxonomy" id="47480"/>
    <lineage>
        <taxon>Bacteria</taxon>
        <taxon>Bacillati</taxon>
        <taxon>Actinomycetota</taxon>
        <taxon>Actinomycetes</taxon>
        <taxon>Streptosporangiales</taxon>
        <taxon>Streptosporangiaceae</taxon>
        <taxon>Streptosporangium</taxon>
    </lineage>
</organism>
<proteinExistence type="predicted"/>
<reference evidence="1 2" key="1">
    <citation type="submission" date="2023-07" db="EMBL/GenBank/DDBJ databases">
        <title>Sequencing the genomes of 1000 actinobacteria strains.</title>
        <authorList>
            <person name="Klenk H.-P."/>
        </authorList>
    </citation>
    <scope>NUCLEOTIDE SEQUENCE [LARGE SCALE GENOMIC DNA]</scope>
    <source>
        <strain evidence="1 2">DSM 44109</strain>
    </source>
</reference>
<evidence type="ECO:0000313" key="1">
    <source>
        <dbReference type="EMBL" id="MDP9870391.1"/>
    </source>
</evidence>